<feature type="transmembrane region" description="Helical" evidence="1">
    <location>
        <begin position="12"/>
        <end position="29"/>
    </location>
</feature>
<evidence type="ECO:0000256" key="1">
    <source>
        <dbReference type="SAM" id="Phobius"/>
    </source>
</evidence>
<gene>
    <name evidence="2" type="ORF">OXPF_33410</name>
</gene>
<sequence length="192" mass="22560">MVVIDMRSSKRRALIVVCLILIIVVIFLARKNIETYNAITLKDINYKAYTGLNGMLSYKLPADWSAQEQNLNSTEIVYHMDFETKDKKIHGYVEILNFNKPLINFLNESKKNLLEIISFKQYTIEPIKIDGADGYILMYSKRSNNKYIKAFEVFRQDKDNIFHRFAFYMDEQEWENELRPVLLEIAASAVLK</sequence>
<protein>
    <recommendedName>
        <fullName evidence="4">PsbP C-terminal domain-containing protein</fullName>
    </recommendedName>
</protein>
<comment type="caution">
    <text evidence="2">The sequence shown here is derived from an EMBL/GenBank/DDBJ whole genome shotgun (WGS) entry which is preliminary data.</text>
</comment>
<accession>A0A0P8YTS0</accession>
<evidence type="ECO:0008006" key="4">
    <source>
        <dbReference type="Google" id="ProtNLM"/>
    </source>
</evidence>
<proteinExistence type="predicted"/>
<evidence type="ECO:0000313" key="3">
    <source>
        <dbReference type="Proteomes" id="UP000050326"/>
    </source>
</evidence>
<reference evidence="2 3" key="1">
    <citation type="submission" date="2015-09" db="EMBL/GenBank/DDBJ databases">
        <title>Genome sequence of Oxobacter pfennigii DSM 3222.</title>
        <authorList>
            <person name="Poehlein A."/>
            <person name="Bengelsdorf F.R."/>
            <person name="Schiel-Bengelsdorf B."/>
            <person name="Duerre P."/>
            <person name="Daniel R."/>
        </authorList>
    </citation>
    <scope>NUCLEOTIDE SEQUENCE [LARGE SCALE GENOMIC DNA]</scope>
    <source>
        <strain evidence="2 3">DSM 3222</strain>
    </source>
</reference>
<keyword evidence="1" id="KW-0812">Transmembrane</keyword>
<dbReference type="RefSeq" id="WP_054876336.1">
    <property type="nucleotide sequence ID" value="NZ_LKET01000043.1"/>
</dbReference>
<dbReference type="Proteomes" id="UP000050326">
    <property type="component" value="Unassembled WGS sequence"/>
</dbReference>
<keyword evidence="1" id="KW-0472">Membrane</keyword>
<dbReference type="EMBL" id="LKET01000043">
    <property type="protein sequence ID" value="KPU43091.1"/>
    <property type="molecule type" value="Genomic_DNA"/>
</dbReference>
<evidence type="ECO:0000313" key="2">
    <source>
        <dbReference type="EMBL" id="KPU43091.1"/>
    </source>
</evidence>
<name>A0A0P8YTS0_9CLOT</name>
<organism evidence="2 3">
    <name type="scientific">Oxobacter pfennigii</name>
    <dbReference type="NCBI Taxonomy" id="36849"/>
    <lineage>
        <taxon>Bacteria</taxon>
        <taxon>Bacillati</taxon>
        <taxon>Bacillota</taxon>
        <taxon>Clostridia</taxon>
        <taxon>Eubacteriales</taxon>
        <taxon>Clostridiaceae</taxon>
        <taxon>Oxobacter</taxon>
    </lineage>
</organism>
<dbReference type="OrthoDB" id="1739449at2"/>
<dbReference type="AlphaFoldDB" id="A0A0P8YTS0"/>
<dbReference type="STRING" id="36849.OXPF_33410"/>
<keyword evidence="3" id="KW-1185">Reference proteome</keyword>
<keyword evidence="1" id="KW-1133">Transmembrane helix</keyword>